<protein>
    <submittedName>
        <fullName evidence="1">Efflux RND transporter periplasmic adaptor subunit</fullName>
    </submittedName>
</protein>
<dbReference type="PANTHER" id="PTHR30469:SF15">
    <property type="entry name" value="HLYD FAMILY OF SECRETION PROTEINS"/>
    <property type="match status" value="1"/>
</dbReference>
<dbReference type="AlphaFoldDB" id="A0AAW4L083"/>
<dbReference type="SUPFAM" id="SSF111369">
    <property type="entry name" value="HlyD-like secretion proteins"/>
    <property type="match status" value="1"/>
</dbReference>
<gene>
    <name evidence="1" type="ORF">KI809_08080</name>
</gene>
<dbReference type="Gene3D" id="2.40.50.100">
    <property type="match status" value="1"/>
</dbReference>
<sequence>MSANELDELETEQKKAEHQFEEAQERLKTKTILSTIDGVVAERMLAPGDYVGEAPILKLARLDPLKVEVIVPVRRFGAIKTGMKAEVRPEQPVGGVYIGKVTIVDKVIDAAQYLYRAGGHCQPVTQDTVRPAMPGKVSEIIRSRAVGHRGDYGAGAVPSFPALLSQFPILPWSAPLHSEQPAGRP</sequence>
<name>A0AAW4L083_9BACT</name>
<dbReference type="EMBL" id="JAHCVJ010000002">
    <property type="protein sequence ID" value="MBT0664258.1"/>
    <property type="molecule type" value="Genomic_DNA"/>
</dbReference>
<dbReference type="PANTHER" id="PTHR30469">
    <property type="entry name" value="MULTIDRUG RESISTANCE PROTEIN MDTA"/>
    <property type="match status" value="1"/>
</dbReference>
<accession>A0AAW4L083</accession>
<reference evidence="1 2" key="1">
    <citation type="submission" date="2021-05" db="EMBL/GenBank/DDBJ databases">
        <title>The draft genome of Geobacter pelophilus DSM 12255.</title>
        <authorList>
            <person name="Xu Z."/>
            <person name="Masuda Y."/>
            <person name="Itoh H."/>
            <person name="Senoo K."/>
        </authorList>
    </citation>
    <scope>NUCLEOTIDE SEQUENCE [LARGE SCALE GENOMIC DNA]</scope>
    <source>
        <strain evidence="1 2">DSM 12255</strain>
    </source>
</reference>
<organism evidence="1 2">
    <name type="scientific">Geoanaerobacter pelophilus</name>
    <dbReference type="NCBI Taxonomy" id="60036"/>
    <lineage>
        <taxon>Bacteria</taxon>
        <taxon>Pseudomonadati</taxon>
        <taxon>Thermodesulfobacteriota</taxon>
        <taxon>Desulfuromonadia</taxon>
        <taxon>Geobacterales</taxon>
        <taxon>Geobacteraceae</taxon>
        <taxon>Geoanaerobacter</taxon>
    </lineage>
</organism>
<dbReference type="Gene3D" id="2.40.30.170">
    <property type="match status" value="1"/>
</dbReference>
<dbReference type="GO" id="GO:1990281">
    <property type="term" value="C:efflux pump complex"/>
    <property type="evidence" value="ECO:0007669"/>
    <property type="project" value="TreeGrafter"/>
</dbReference>
<evidence type="ECO:0000313" key="1">
    <source>
        <dbReference type="EMBL" id="MBT0664258.1"/>
    </source>
</evidence>
<dbReference type="GO" id="GO:0015562">
    <property type="term" value="F:efflux transmembrane transporter activity"/>
    <property type="evidence" value="ECO:0007669"/>
    <property type="project" value="TreeGrafter"/>
</dbReference>
<dbReference type="Gene3D" id="1.10.287.470">
    <property type="entry name" value="Helix hairpin bin"/>
    <property type="match status" value="1"/>
</dbReference>
<keyword evidence="2" id="KW-1185">Reference proteome</keyword>
<comment type="caution">
    <text evidence="1">The sequence shown here is derived from an EMBL/GenBank/DDBJ whole genome shotgun (WGS) entry which is preliminary data.</text>
</comment>
<dbReference type="RefSeq" id="WP_214171068.1">
    <property type="nucleotide sequence ID" value="NZ_JAHCVJ010000002.1"/>
</dbReference>
<evidence type="ECO:0000313" key="2">
    <source>
        <dbReference type="Proteomes" id="UP000811899"/>
    </source>
</evidence>
<proteinExistence type="predicted"/>
<dbReference type="Proteomes" id="UP000811899">
    <property type="component" value="Unassembled WGS sequence"/>
</dbReference>